<name>A0AAV9JGB3_9PEZI</name>
<comment type="caution">
    <text evidence="1">The sequence shown here is derived from an EMBL/GenBank/DDBJ whole genome shotgun (WGS) entry which is preliminary data.</text>
</comment>
<gene>
    <name evidence="1" type="ORF">LTR36_004697</name>
</gene>
<sequence>MDDGISTTPLFKLSPELRNMIWIFVLVETEPIPFSSLHNTKHHVVEPGITRTCSTVRKEALAIFDTNNALERRIDGRKRPAEVLNSDPDYPAGNTALRPSSRGTPFLFSAAELVGRRSISEEPVIPPIPSQPQNRLFRQLIDTTGIKKEFWKDFDVRFAGSMNKSQISWGEVATWLSRVSISLRHRPRAELVLGI</sequence>
<dbReference type="Proteomes" id="UP001324427">
    <property type="component" value="Unassembled WGS sequence"/>
</dbReference>
<proteinExistence type="predicted"/>
<accession>A0AAV9JGB3</accession>
<keyword evidence="2" id="KW-1185">Reference proteome</keyword>
<dbReference type="EMBL" id="JAVFHQ010000028">
    <property type="protein sequence ID" value="KAK4543923.1"/>
    <property type="molecule type" value="Genomic_DNA"/>
</dbReference>
<dbReference type="AlphaFoldDB" id="A0AAV9JGB3"/>
<organism evidence="1 2">
    <name type="scientific">Oleoguttula mirabilis</name>
    <dbReference type="NCBI Taxonomy" id="1507867"/>
    <lineage>
        <taxon>Eukaryota</taxon>
        <taxon>Fungi</taxon>
        <taxon>Dikarya</taxon>
        <taxon>Ascomycota</taxon>
        <taxon>Pezizomycotina</taxon>
        <taxon>Dothideomycetes</taxon>
        <taxon>Dothideomycetidae</taxon>
        <taxon>Mycosphaerellales</taxon>
        <taxon>Teratosphaeriaceae</taxon>
        <taxon>Oleoguttula</taxon>
    </lineage>
</organism>
<reference evidence="1 2" key="1">
    <citation type="submission" date="2021-11" db="EMBL/GenBank/DDBJ databases">
        <title>Black yeast isolated from Biological Soil Crust.</title>
        <authorList>
            <person name="Kurbessoian T."/>
        </authorList>
    </citation>
    <scope>NUCLEOTIDE SEQUENCE [LARGE SCALE GENOMIC DNA]</scope>
    <source>
        <strain evidence="1 2">CCFEE 5522</strain>
    </source>
</reference>
<evidence type="ECO:0000313" key="1">
    <source>
        <dbReference type="EMBL" id="KAK4543923.1"/>
    </source>
</evidence>
<protein>
    <submittedName>
        <fullName evidence="1">Uncharacterized protein</fullName>
    </submittedName>
</protein>
<evidence type="ECO:0000313" key="2">
    <source>
        <dbReference type="Proteomes" id="UP001324427"/>
    </source>
</evidence>